<evidence type="ECO:0000313" key="4">
    <source>
        <dbReference type="Proteomes" id="UP000734854"/>
    </source>
</evidence>
<dbReference type="NCBIfam" id="TIGR00756">
    <property type="entry name" value="PPR"/>
    <property type="match status" value="2"/>
</dbReference>
<protein>
    <recommendedName>
        <fullName evidence="5">Pentatricopeptide repeat-containing protein</fullName>
    </recommendedName>
</protein>
<reference evidence="3 4" key="1">
    <citation type="submission" date="2020-08" db="EMBL/GenBank/DDBJ databases">
        <title>Plant Genome Project.</title>
        <authorList>
            <person name="Zhang R.-G."/>
        </authorList>
    </citation>
    <scope>NUCLEOTIDE SEQUENCE [LARGE SCALE GENOMIC DNA]</scope>
    <source>
        <tissue evidence="3">Rhizome</tissue>
    </source>
</reference>
<dbReference type="PANTHER" id="PTHR45717">
    <property type="entry name" value="OS12G0527900 PROTEIN"/>
    <property type="match status" value="1"/>
</dbReference>
<feature type="repeat" description="PPR" evidence="2">
    <location>
        <begin position="185"/>
        <end position="221"/>
    </location>
</feature>
<proteinExistence type="inferred from homology"/>
<dbReference type="EMBL" id="JACMSC010000011">
    <property type="protein sequence ID" value="KAG6498585.1"/>
    <property type="molecule type" value="Genomic_DNA"/>
</dbReference>
<dbReference type="PANTHER" id="PTHR45717:SF8">
    <property type="entry name" value="OS01G0301000 PROTEIN"/>
    <property type="match status" value="1"/>
</dbReference>
<dbReference type="Pfam" id="PF01535">
    <property type="entry name" value="PPR"/>
    <property type="match status" value="4"/>
</dbReference>
<accession>A0A8J5G179</accession>
<feature type="repeat" description="PPR" evidence="2">
    <location>
        <begin position="398"/>
        <end position="432"/>
    </location>
</feature>
<gene>
    <name evidence="3" type="ORF">ZIOFF_038305</name>
</gene>
<dbReference type="PROSITE" id="PS51375">
    <property type="entry name" value="PPR"/>
    <property type="match status" value="3"/>
</dbReference>
<dbReference type="InterPro" id="IPR002885">
    <property type="entry name" value="PPR_rpt"/>
</dbReference>
<comment type="similarity">
    <text evidence="1">Belongs to the PPR family. P subfamily.</text>
</comment>
<dbReference type="AlphaFoldDB" id="A0A8J5G179"/>
<name>A0A8J5G179_ZINOF</name>
<dbReference type="Pfam" id="PF13041">
    <property type="entry name" value="PPR_2"/>
    <property type="match status" value="1"/>
</dbReference>
<keyword evidence="4" id="KW-1185">Reference proteome</keyword>
<comment type="caution">
    <text evidence="3">The sequence shown here is derived from an EMBL/GenBank/DDBJ whole genome shotgun (WGS) entry which is preliminary data.</text>
</comment>
<evidence type="ECO:0000313" key="3">
    <source>
        <dbReference type="EMBL" id="KAG6498585.1"/>
    </source>
</evidence>
<organism evidence="3 4">
    <name type="scientific">Zingiber officinale</name>
    <name type="common">Ginger</name>
    <name type="synonym">Amomum zingiber</name>
    <dbReference type="NCBI Taxonomy" id="94328"/>
    <lineage>
        <taxon>Eukaryota</taxon>
        <taxon>Viridiplantae</taxon>
        <taxon>Streptophyta</taxon>
        <taxon>Embryophyta</taxon>
        <taxon>Tracheophyta</taxon>
        <taxon>Spermatophyta</taxon>
        <taxon>Magnoliopsida</taxon>
        <taxon>Liliopsida</taxon>
        <taxon>Zingiberales</taxon>
        <taxon>Zingiberaceae</taxon>
        <taxon>Zingiber</taxon>
    </lineage>
</organism>
<evidence type="ECO:0008006" key="5">
    <source>
        <dbReference type="Google" id="ProtNLM"/>
    </source>
</evidence>
<sequence>MIRADREDQNPLTGVQNPSNVVAYNHRSSPVGKMITAKRFVRLLFLWSAAATKMRFCAAAAATSSPADAAVVMAVGTKEKKNPSVLYRRLSALGRAPQGRVTRTLDKWVNEGRSVCADELIRYVKVLRRYQRHAHALELMEWMENNKNTKMTHVSHAMRLGLIAKVRGIEAAEKYFSDLPEPLKNEHTFGALLSSYCSEKNKNVDKSFSLYNEMKNRNIALNTQVHFNLMSLYMRLGQHEKVLTQYQEMKSDNIVPDSITCSILMNCYASLNDIESVERVIKEAEEDDKVTLLWSAYSSLAAIYCSAGLPTKAENALKKLETLIYARDHKPYHYLISLYAKINNVEEVKRIWKSLKTIFPKPSNLSYLNMLQALDKLDDLSGQQDLYEEWQSVCTLFDVRLANSLIGSYLRKDMIQQAQSLWEKSSKRGAIPNFKTCFMFLDHFLQKNDMNSALVWLETAASSSSGKQDRWKLSQDQVDTFLKAFEDANDVEGAERFCECLRRLGHLDLNAYEKLLQTYLAANLKNPKLRQRIKDDKIKLNSQTNKLLEMVCGDNE</sequence>
<feature type="repeat" description="PPR" evidence="2">
    <location>
        <begin position="222"/>
        <end position="256"/>
    </location>
</feature>
<evidence type="ECO:0000256" key="2">
    <source>
        <dbReference type="PROSITE-ProRule" id="PRU00708"/>
    </source>
</evidence>
<dbReference type="OrthoDB" id="1717827at2759"/>
<evidence type="ECO:0000256" key="1">
    <source>
        <dbReference type="ARBA" id="ARBA00007626"/>
    </source>
</evidence>
<dbReference type="GO" id="GO:0005739">
    <property type="term" value="C:mitochondrion"/>
    <property type="evidence" value="ECO:0007669"/>
    <property type="project" value="TreeGrafter"/>
</dbReference>
<dbReference type="Proteomes" id="UP000734854">
    <property type="component" value="Unassembled WGS sequence"/>
</dbReference>